<evidence type="ECO:0000313" key="1">
    <source>
        <dbReference type="EMBL" id="RQT26018.1"/>
    </source>
</evidence>
<evidence type="ECO:0000313" key="2">
    <source>
        <dbReference type="Proteomes" id="UP000269271"/>
    </source>
</evidence>
<dbReference type="RefSeq" id="WP_124618485.1">
    <property type="nucleotide sequence ID" value="NZ_QTQX01000013.1"/>
</dbReference>
<dbReference type="Proteomes" id="UP000269271">
    <property type="component" value="Unassembled WGS sequence"/>
</dbReference>
<organism evidence="1 2">
    <name type="scientific">Burkholderia contaminans</name>
    <dbReference type="NCBI Taxonomy" id="488447"/>
    <lineage>
        <taxon>Bacteria</taxon>
        <taxon>Pseudomonadati</taxon>
        <taxon>Pseudomonadota</taxon>
        <taxon>Betaproteobacteria</taxon>
        <taxon>Burkholderiales</taxon>
        <taxon>Burkholderiaceae</taxon>
        <taxon>Burkholderia</taxon>
        <taxon>Burkholderia cepacia complex</taxon>
    </lineage>
</organism>
<dbReference type="AlphaFoldDB" id="A0A3N8QQK6"/>
<proteinExistence type="predicted"/>
<sequence length="136" mass="15389">MKAAVTKIRLRRAEGLTSLQWVAVGSWAAADSQLRAWANTAPKGGAYDKCDFEVEWESGAQYQGRYDLKHWQVESPDLAAHVRCNAYFYTARHQPSHMTRAGYAAFLAGHQSVCERYERLLQWCDLDVGAHPAKLF</sequence>
<name>A0A3N8QQK6_9BURK</name>
<reference evidence="1 2" key="1">
    <citation type="submission" date="2018-08" db="EMBL/GenBank/DDBJ databases">
        <title>Comparative analysis of Burkholderia isolates from Puerto Rico.</title>
        <authorList>
            <person name="Hall C."/>
            <person name="Sahl J."/>
            <person name="Wagner D."/>
        </authorList>
    </citation>
    <scope>NUCLEOTIDE SEQUENCE [LARGE SCALE GENOMIC DNA]</scope>
    <source>
        <strain evidence="1 2">Bp9001</strain>
    </source>
</reference>
<comment type="caution">
    <text evidence="1">The sequence shown here is derived from an EMBL/GenBank/DDBJ whole genome shotgun (WGS) entry which is preliminary data.</text>
</comment>
<protein>
    <submittedName>
        <fullName evidence="1">Uncharacterized protein</fullName>
    </submittedName>
</protein>
<gene>
    <name evidence="1" type="ORF">DF037_20220</name>
</gene>
<dbReference type="EMBL" id="QTQX01000013">
    <property type="protein sequence ID" value="RQT26018.1"/>
    <property type="molecule type" value="Genomic_DNA"/>
</dbReference>
<accession>A0A3N8QQK6</accession>